<protein>
    <recommendedName>
        <fullName evidence="1">2-hydroxychromene-2-carboxylate isomerase</fullName>
        <ecNumber evidence="1">5.99.1.4</ecNumber>
    </recommendedName>
</protein>
<evidence type="ECO:0000256" key="2">
    <source>
        <dbReference type="PIRSR" id="PIRSR006386-1"/>
    </source>
</evidence>
<comment type="catalytic activity">
    <reaction evidence="1">
        <text>2-hydroxychromene-2-carboxylate = (3E)-4-(2-hydroxyphenyl)-2-oxobut-3-enoate</text>
        <dbReference type="Rhea" id="RHEA:27401"/>
        <dbReference type="ChEBI" id="CHEBI:59350"/>
        <dbReference type="ChEBI" id="CHEBI:59353"/>
        <dbReference type="EC" id="5.99.1.4"/>
    </reaction>
</comment>
<dbReference type="RefSeq" id="WP_062901153.1">
    <property type="nucleotide sequence ID" value="NZ_CP013342.1"/>
</dbReference>
<gene>
    <name evidence="4" type="ORF">AOA14_05990</name>
</gene>
<name>A0A142VWK2_9SPHN</name>
<comment type="similarity">
    <text evidence="1">Belongs to the GST superfamily. NadH family.</text>
</comment>
<dbReference type="PANTHER" id="PTHR42943">
    <property type="entry name" value="GLUTATHIONE S-TRANSFERASE KAPPA"/>
    <property type="match status" value="1"/>
</dbReference>
<dbReference type="PANTHER" id="PTHR42943:SF2">
    <property type="entry name" value="GLUTATHIONE S-TRANSFERASE KAPPA 1"/>
    <property type="match status" value="1"/>
</dbReference>
<dbReference type="GO" id="GO:1901170">
    <property type="term" value="P:naphthalene catabolic process"/>
    <property type="evidence" value="ECO:0007669"/>
    <property type="project" value="InterPro"/>
</dbReference>
<reference evidence="4 5" key="2">
    <citation type="journal article" date="2016" name="Genome Announc.">
        <title>Complete Genome Sequence of Sphingopyxis terrae Strain 203-1 (NBRC 111660), a Polyethylene Glycol Degrader.</title>
        <authorList>
            <person name="Ohtsubo Y."/>
            <person name="Nonoyama S."/>
            <person name="Nagata Y."/>
            <person name="Numata M."/>
            <person name="Tsuchikane K."/>
            <person name="Hosoyama A."/>
            <person name="Yamazoe A."/>
            <person name="Tsuda M."/>
            <person name="Fujita N."/>
            <person name="Kawai F."/>
        </authorList>
    </citation>
    <scope>NUCLEOTIDE SEQUENCE [LARGE SCALE GENOMIC DNA]</scope>
    <source>
        <strain evidence="4 5">203-1</strain>
    </source>
</reference>
<dbReference type="STRING" id="1219058.AOA14_05990"/>
<dbReference type="KEGG" id="ster:AOA14_05990"/>
<dbReference type="GO" id="GO:0006749">
    <property type="term" value="P:glutathione metabolic process"/>
    <property type="evidence" value="ECO:0007669"/>
    <property type="project" value="TreeGrafter"/>
</dbReference>
<sequence>MPRQLEFFFDLSSPWTYLAFTNVQPLIARTGASATFRPILVGGVFNAVNQSVYAAREQSGNRKLQHSWKVLGDWARLAGVEMNFPSRWHPAKSVAAMRFATALEPDQPALIAFARAAFESYFGAQDNLDDPAVLEAAATRAGLDGAAIRDAAASDSVKARLRANTDEVIARGGYGSPSMFVDGDDMYFGNDQLPLVEAALLKA</sequence>
<evidence type="ECO:0000259" key="3">
    <source>
        <dbReference type="Pfam" id="PF01323"/>
    </source>
</evidence>
<dbReference type="Pfam" id="PF01323">
    <property type="entry name" value="DSBA"/>
    <property type="match status" value="1"/>
</dbReference>
<dbReference type="InterPro" id="IPR001853">
    <property type="entry name" value="DSBA-like_thioredoxin_dom"/>
</dbReference>
<dbReference type="AlphaFoldDB" id="A0A142VWK2"/>
<dbReference type="InterPro" id="IPR014440">
    <property type="entry name" value="HCCAis_GSTk"/>
</dbReference>
<dbReference type="CDD" id="cd03022">
    <property type="entry name" value="DsbA_HCCA_Iso"/>
    <property type="match status" value="1"/>
</dbReference>
<evidence type="ECO:0000313" key="5">
    <source>
        <dbReference type="Proteomes" id="UP000076234"/>
    </source>
</evidence>
<dbReference type="InterPro" id="IPR036249">
    <property type="entry name" value="Thioredoxin-like_sf"/>
</dbReference>
<dbReference type="GO" id="GO:0004364">
    <property type="term" value="F:glutathione transferase activity"/>
    <property type="evidence" value="ECO:0007669"/>
    <property type="project" value="TreeGrafter"/>
</dbReference>
<feature type="active site" description="Nucleophile" evidence="2">
    <location>
        <position position="13"/>
    </location>
</feature>
<proteinExistence type="inferred from homology"/>
<reference evidence="5" key="1">
    <citation type="submission" date="2015-11" db="EMBL/GenBank/DDBJ databases">
        <title>Complete genome sequence of a polyethylene glycol-degrading strain Sphingopyxis terrae strain 203-1 (NBRC 15098).</title>
        <authorList>
            <person name="Yoshiyuki O."/>
            <person name="Shouta N."/>
            <person name="Nagata Y."/>
            <person name="Numata M."/>
            <person name="Tsuchikane K."/>
            <person name="Hosoyama A."/>
            <person name="Yamazoe A."/>
            <person name="Tsuda M."/>
            <person name="Fujita N."/>
            <person name="Kawai F."/>
        </authorList>
    </citation>
    <scope>NUCLEOTIDE SEQUENCE [LARGE SCALE GENOMIC DNA]</scope>
    <source>
        <strain evidence="5">203-1</strain>
    </source>
</reference>
<dbReference type="EC" id="5.99.1.4" evidence="1"/>
<dbReference type="PIRSF" id="PIRSF006386">
    <property type="entry name" value="HCCAis_GSTk"/>
    <property type="match status" value="1"/>
</dbReference>
<evidence type="ECO:0000256" key="1">
    <source>
        <dbReference type="PIRNR" id="PIRNR006386"/>
    </source>
</evidence>
<dbReference type="Proteomes" id="UP000076234">
    <property type="component" value="Chromosome"/>
</dbReference>
<feature type="domain" description="DSBA-like thioredoxin" evidence="3">
    <location>
        <begin position="4"/>
        <end position="200"/>
    </location>
</feature>
<evidence type="ECO:0000313" key="4">
    <source>
        <dbReference type="EMBL" id="AMU94154.1"/>
    </source>
</evidence>
<accession>A0A142VWK2</accession>
<dbReference type="Gene3D" id="3.40.30.10">
    <property type="entry name" value="Glutaredoxin"/>
    <property type="match status" value="1"/>
</dbReference>
<dbReference type="EMBL" id="CP013342">
    <property type="protein sequence ID" value="AMU94154.1"/>
    <property type="molecule type" value="Genomic_DNA"/>
</dbReference>
<organism evidence="4 5">
    <name type="scientific">Sphingopyxis terrae subsp. terrae NBRC 15098</name>
    <dbReference type="NCBI Taxonomy" id="1219058"/>
    <lineage>
        <taxon>Bacteria</taxon>
        <taxon>Pseudomonadati</taxon>
        <taxon>Pseudomonadota</taxon>
        <taxon>Alphaproteobacteria</taxon>
        <taxon>Sphingomonadales</taxon>
        <taxon>Sphingomonadaceae</taxon>
        <taxon>Sphingopyxis</taxon>
    </lineage>
</organism>
<dbReference type="InterPro" id="IPR044087">
    <property type="entry name" value="NahD-like"/>
</dbReference>
<dbReference type="GO" id="GO:0018845">
    <property type="term" value="F:2-hydroxychromene-2-carboxylate isomerase activity"/>
    <property type="evidence" value="ECO:0007669"/>
    <property type="project" value="UniProtKB-UniRule"/>
</dbReference>
<dbReference type="InterPro" id="IPR051924">
    <property type="entry name" value="GST_Kappa/NadH"/>
</dbReference>
<keyword evidence="1 4" id="KW-0413">Isomerase</keyword>
<dbReference type="SUPFAM" id="SSF52833">
    <property type="entry name" value="Thioredoxin-like"/>
    <property type="match status" value="1"/>
</dbReference>
<dbReference type="GO" id="GO:0004602">
    <property type="term" value="F:glutathione peroxidase activity"/>
    <property type="evidence" value="ECO:0007669"/>
    <property type="project" value="TreeGrafter"/>
</dbReference>